<comment type="caution">
    <text evidence="7">The sequence shown here is derived from an EMBL/GenBank/DDBJ whole genome shotgun (WGS) entry which is preliminary data.</text>
</comment>
<keyword evidence="3" id="KW-0133">Cell shape</keyword>
<evidence type="ECO:0000256" key="5">
    <source>
        <dbReference type="ARBA" id="ARBA00023315"/>
    </source>
</evidence>
<evidence type="ECO:0000256" key="6">
    <source>
        <dbReference type="ARBA" id="ARBA00023316"/>
    </source>
</evidence>
<dbReference type="InterPro" id="IPR050644">
    <property type="entry name" value="PG_Glycine_Bridge_Synth"/>
</dbReference>
<gene>
    <name evidence="7" type="ORF">A2363_04960</name>
</gene>
<keyword evidence="5" id="KW-0012">Acyltransferase</keyword>
<evidence type="ECO:0008006" key="9">
    <source>
        <dbReference type="Google" id="ProtNLM"/>
    </source>
</evidence>
<keyword evidence="4" id="KW-0573">Peptidoglycan synthesis</keyword>
<reference evidence="7 8" key="1">
    <citation type="journal article" date="2016" name="Nat. Commun.">
        <title>Thousands of microbial genomes shed light on interconnected biogeochemical processes in an aquifer system.</title>
        <authorList>
            <person name="Anantharaman K."/>
            <person name="Brown C.T."/>
            <person name="Hug L.A."/>
            <person name="Sharon I."/>
            <person name="Castelle C.J."/>
            <person name="Probst A.J."/>
            <person name="Thomas B.C."/>
            <person name="Singh A."/>
            <person name="Wilkins M.J."/>
            <person name="Karaoz U."/>
            <person name="Brodie E.L."/>
            <person name="Williams K.H."/>
            <person name="Hubbard S.S."/>
            <person name="Banfield J.F."/>
        </authorList>
    </citation>
    <scope>NUCLEOTIDE SEQUENCE [LARGE SCALE GENOMIC DNA]</scope>
</reference>
<dbReference type="InterPro" id="IPR003447">
    <property type="entry name" value="FEMABX"/>
</dbReference>
<dbReference type="GO" id="GO:0009252">
    <property type="term" value="P:peptidoglycan biosynthetic process"/>
    <property type="evidence" value="ECO:0007669"/>
    <property type="project" value="UniProtKB-KW"/>
</dbReference>
<evidence type="ECO:0000256" key="4">
    <source>
        <dbReference type="ARBA" id="ARBA00022984"/>
    </source>
</evidence>
<name>A0A1F6BC57_9BACT</name>
<dbReference type="PROSITE" id="PS51191">
    <property type="entry name" value="FEMABX"/>
    <property type="match status" value="1"/>
</dbReference>
<evidence type="ECO:0000313" key="7">
    <source>
        <dbReference type="EMBL" id="OGG34516.1"/>
    </source>
</evidence>
<dbReference type="Proteomes" id="UP000176186">
    <property type="component" value="Unassembled WGS sequence"/>
</dbReference>
<dbReference type="EMBL" id="MFKE01000028">
    <property type="protein sequence ID" value="OGG34516.1"/>
    <property type="molecule type" value="Genomic_DNA"/>
</dbReference>
<organism evidence="7 8">
    <name type="scientific">Candidatus Gottesmanbacteria bacterium RIFOXYB1_FULL_47_11</name>
    <dbReference type="NCBI Taxonomy" id="1798401"/>
    <lineage>
        <taxon>Bacteria</taxon>
        <taxon>Candidatus Gottesmaniibacteriota</taxon>
    </lineage>
</organism>
<dbReference type="GO" id="GO:0016755">
    <property type="term" value="F:aminoacyltransferase activity"/>
    <property type="evidence" value="ECO:0007669"/>
    <property type="project" value="InterPro"/>
</dbReference>
<protein>
    <recommendedName>
        <fullName evidence="9">BioF2-like acetyltransferase domain-containing protein</fullName>
    </recommendedName>
</protein>
<dbReference type="GO" id="GO:0008360">
    <property type="term" value="P:regulation of cell shape"/>
    <property type="evidence" value="ECO:0007669"/>
    <property type="project" value="UniProtKB-KW"/>
</dbReference>
<proteinExistence type="inferred from homology"/>
<dbReference type="PANTHER" id="PTHR36174:SF1">
    <property type="entry name" value="LIPID II:GLYCINE GLYCYLTRANSFERASE"/>
    <property type="match status" value="1"/>
</dbReference>
<dbReference type="STRING" id="1798401.A2363_04960"/>
<evidence type="ECO:0000256" key="3">
    <source>
        <dbReference type="ARBA" id="ARBA00022960"/>
    </source>
</evidence>
<sequence>MDKNTWDAFVLKTAPMALFQSWDWGEVEKKLGHKIWRLTWPGGIAQVVKVPARRGTFLHIRHGPVGTIQLDDVIELAKKERAWFIRISPQVQKIDYPGFVPAPIHAMDAEVCRVLDLDKREDELLLGMRKSTRYEIKHASATVKKSRDIEKFIRLYDATAKRHNFVEHKGIREEFDSLDCDLFLASHGGHLAAAAIIVYSGDQAIYHHGASVPNKFGASYLVQWEAIREAKRRGMKVYNFWGIAPDNAPNHPWQGLTAFKTGFGGREVRFIHAMDLPVSPWYVIPKTIEGIRKKIKGY</sequence>
<evidence type="ECO:0000256" key="1">
    <source>
        <dbReference type="ARBA" id="ARBA00009943"/>
    </source>
</evidence>
<dbReference type="InterPro" id="IPR016181">
    <property type="entry name" value="Acyl_CoA_acyltransferase"/>
</dbReference>
<dbReference type="PANTHER" id="PTHR36174">
    <property type="entry name" value="LIPID II:GLYCINE GLYCYLTRANSFERASE"/>
    <property type="match status" value="1"/>
</dbReference>
<accession>A0A1F6BC57</accession>
<dbReference type="AlphaFoldDB" id="A0A1F6BC57"/>
<dbReference type="Gene3D" id="3.40.630.30">
    <property type="match status" value="2"/>
</dbReference>
<comment type="similarity">
    <text evidence="1">Belongs to the FemABX family.</text>
</comment>
<evidence type="ECO:0000313" key="8">
    <source>
        <dbReference type="Proteomes" id="UP000176186"/>
    </source>
</evidence>
<dbReference type="Pfam" id="PF02388">
    <property type="entry name" value="FemAB"/>
    <property type="match status" value="1"/>
</dbReference>
<keyword evidence="2" id="KW-0808">Transferase</keyword>
<evidence type="ECO:0000256" key="2">
    <source>
        <dbReference type="ARBA" id="ARBA00022679"/>
    </source>
</evidence>
<keyword evidence="6" id="KW-0961">Cell wall biogenesis/degradation</keyword>
<dbReference type="GO" id="GO:0071555">
    <property type="term" value="P:cell wall organization"/>
    <property type="evidence" value="ECO:0007669"/>
    <property type="project" value="UniProtKB-KW"/>
</dbReference>
<dbReference type="SUPFAM" id="SSF55729">
    <property type="entry name" value="Acyl-CoA N-acyltransferases (Nat)"/>
    <property type="match status" value="2"/>
</dbReference>